<dbReference type="Pfam" id="PF04290">
    <property type="entry name" value="DctQ"/>
    <property type="match status" value="1"/>
</dbReference>
<evidence type="ECO:0000256" key="5">
    <source>
        <dbReference type="ARBA" id="ARBA00022692"/>
    </source>
</evidence>
<gene>
    <name evidence="11" type="ORF">COO92_21755</name>
</gene>
<keyword evidence="12" id="KW-1185">Reference proteome</keyword>
<dbReference type="GO" id="GO:0005886">
    <property type="term" value="C:plasma membrane"/>
    <property type="evidence" value="ECO:0007669"/>
    <property type="project" value="UniProtKB-SubCell"/>
</dbReference>
<comment type="caution">
    <text evidence="9">Lacks conserved residue(s) required for the propagation of feature annotation.</text>
</comment>
<comment type="similarity">
    <text evidence="8 9">Belongs to the TRAP transporter small permease family.</text>
</comment>
<keyword evidence="2 9" id="KW-0813">Transport</keyword>
<evidence type="ECO:0000256" key="6">
    <source>
        <dbReference type="ARBA" id="ARBA00022989"/>
    </source>
</evidence>
<evidence type="ECO:0000256" key="3">
    <source>
        <dbReference type="ARBA" id="ARBA00022475"/>
    </source>
</evidence>
<feature type="transmembrane region" description="Helical" evidence="9">
    <location>
        <begin position="102"/>
        <end position="127"/>
    </location>
</feature>
<keyword evidence="5 9" id="KW-0812">Transmembrane</keyword>
<dbReference type="AlphaFoldDB" id="A0A2N3L0N9"/>
<dbReference type="Proteomes" id="UP000233332">
    <property type="component" value="Unassembled WGS sequence"/>
</dbReference>
<comment type="subcellular location">
    <subcellularLocation>
        <location evidence="1 9">Cell inner membrane</location>
        <topology evidence="1 9">Multi-pass membrane protein</topology>
    </subcellularLocation>
</comment>
<evidence type="ECO:0000256" key="9">
    <source>
        <dbReference type="RuleBase" id="RU369079"/>
    </source>
</evidence>
<keyword evidence="6 9" id="KW-1133">Transmembrane helix</keyword>
<evidence type="ECO:0000313" key="12">
    <source>
        <dbReference type="Proteomes" id="UP000233332"/>
    </source>
</evidence>
<dbReference type="EMBL" id="NXGX01000017">
    <property type="protein sequence ID" value="PKR56286.1"/>
    <property type="molecule type" value="Genomic_DNA"/>
</dbReference>
<protein>
    <recommendedName>
        <fullName evidence="9">TRAP transporter small permease protein</fullName>
    </recommendedName>
</protein>
<comment type="caution">
    <text evidence="11">The sequence shown here is derived from an EMBL/GenBank/DDBJ whole genome shotgun (WGS) entry which is preliminary data.</text>
</comment>
<keyword evidence="3" id="KW-1003">Cell membrane</keyword>
<proteinExistence type="inferred from homology"/>
<dbReference type="InterPro" id="IPR055348">
    <property type="entry name" value="DctQ"/>
</dbReference>
<keyword evidence="7 9" id="KW-0472">Membrane</keyword>
<dbReference type="GO" id="GO:0022857">
    <property type="term" value="F:transmembrane transporter activity"/>
    <property type="evidence" value="ECO:0007669"/>
    <property type="project" value="UniProtKB-UniRule"/>
</dbReference>
<feature type="transmembrane region" description="Helical" evidence="9">
    <location>
        <begin position="147"/>
        <end position="166"/>
    </location>
</feature>
<sequence>MTATRTEPLPVPVLAPVLDRVLGRIVDIAGWGAALSGLALVLVVGGNVLLRYLFNSGSVAMQELEWHLVSPIALMGMAYGMRHGGHVRVDFLYERLSPRAQAIIDLISAVLMAILGAALIWFSIPYVGQSIMMGEGSPDPGGLPYRFLLKSFIPIGFGLMFIQAIAQGLINYRQIIASDGARAFDASDAPGTSGVVAQNGAGD</sequence>
<evidence type="ECO:0000256" key="2">
    <source>
        <dbReference type="ARBA" id="ARBA00022448"/>
    </source>
</evidence>
<comment type="function">
    <text evidence="9">Part of the tripartite ATP-independent periplasmic (TRAP) transport system.</text>
</comment>
<evidence type="ECO:0000313" key="11">
    <source>
        <dbReference type="EMBL" id="PKR56286.1"/>
    </source>
</evidence>
<accession>A0A2N3L0N9</accession>
<name>A0A2N3L0N9_9PROT</name>
<feature type="transmembrane region" description="Helical" evidence="9">
    <location>
        <begin position="28"/>
        <end position="52"/>
    </location>
</feature>
<feature type="domain" description="Tripartite ATP-independent periplasmic transporters DctQ component" evidence="10">
    <location>
        <begin position="40"/>
        <end position="167"/>
    </location>
</feature>
<dbReference type="PANTHER" id="PTHR35011">
    <property type="entry name" value="2,3-DIKETO-L-GULONATE TRAP TRANSPORTER SMALL PERMEASE PROTEIN YIAM"/>
    <property type="match status" value="1"/>
</dbReference>
<dbReference type="PANTHER" id="PTHR35011:SF4">
    <property type="entry name" value="SLL1102 PROTEIN"/>
    <property type="match status" value="1"/>
</dbReference>
<dbReference type="InterPro" id="IPR007387">
    <property type="entry name" value="TRAP_DctQ"/>
</dbReference>
<evidence type="ECO:0000259" key="10">
    <source>
        <dbReference type="Pfam" id="PF04290"/>
    </source>
</evidence>
<reference evidence="11 12" key="1">
    <citation type="submission" date="2017-09" db="EMBL/GenBank/DDBJ databases">
        <title>Biodiversity and function of Thalassospira species in the particle-attached aromatic-hydrocarbon-degrading consortia from the surface seawater of the China South Sea.</title>
        <authorList>
            <person name="Dong C."/>
            <person name="Lai Q."/>
            <person name="Shao Z."/>
        </authorList>
    </citation>
    <scope>NUCLEOTIDE SEQUENCE [LARGE SCALE GENOMIC DNA]</scope>
    <source>
        <strain evidence="11 12">139Z-12</strain>
    </source>
</reference>
<evidence type="ECO:0000256" key="7">
    <source>
        <dbReference type="ARBA" id="ARBA00023136"/>
    </source>
</evidence>
<evidence type="ECO:0000256" key="4">
    <source>
        <dbReference type="ARBA" id="ARBA00022519"/>
    </source>
</evidence>
<dbReference type="RefSeq" id="WP_101305039.1">
    <property type="nucleotide sequence ID" value="NZ_NXGX01000017.1"/>
</dbReference>
<organism evidence="11 12">
    <name type="scientific">Thalassospira lohafexi</name>
    <dbReference type="NCBI Taxonomy" id="744227"/>
    <lineage>
        <taxon>Bacteria</taxon>
        <taxon>Pseudomonadati</taxon>
        <taxon>Pseudomonadota</taxon>
        <taxon>Alphaproteobacteria</taxon>
        <taxon>Rhodospirillales</taxon>
        <taxon>Thalassospiraceae</taxon>
        <taxon>Thalassospira</taxon>
    </lineage>
</organism>
<evidence type="ECO:0000256" key="1">
    <source>
        <dbReference type="ARBA" id="ARBA00004429"/>
    </source>
</evidence>
<keyword evidence="4 9" id="KW-0997">Cell inner membrane</keyword>
<evidence type="ECO:0000256" key="8">
    <source>
        <dbReference type="ARBA" id="ARBA00038436"/>
    </source>
</evidence>
<comment type="subunit">
    <text evidence="9">The complex comprises the extracytoplasmic solute receptor protein and the two transmembrane proteins.</text>
</comment>